<reference evidence="2 3" key="1">
    <citation type="journal article" date="2023" name="Elife">
        <title>Identification of key yeast species and microbe-microbe interactions impacting larval growth of Drosophila in the wild.</title>
        <authorList>
            <person name="Mure A."/>
            <person name="Sugiura Y."/>
            <person name="Maeda R."/>
            <person name="Honda K."/>
            <person name="Sakurai N."/>
            <person name="Takahashi Y."/>
            <person name="Watada M."/>
            <person name="Katoh T."/>
            <person name="Gotoh A."/>
            <person name="Gotoh Y."/>
            <person name="Taniguchi I."/>
            <person name="Nakamura K."/>
            <person name="Hayashi T."/>
            <person name="Katayama T."/>
            <person name="Uemura T."/>
            <person name="Hattori Y."/>
        </authorList>
    </citation>
    <scope>NUCLEOTIDE SEQUENCE [LARGE SCALE GENOMIC DNA]</scope>
    <source>
        <strain evidence="2 3">SB-73</strain>
    </source>
</reference>
<feature type="region of interest" description="Disordered" evidence="1">
    <location>
        <begin position="35"/>
        <end position="83"/>
    </location>
</feature>
<gene>
    <name evidence="2" type="ORF">DASB73_041150</name>
</gene>
<name>A0AAV5RQH3_STABA</name>
<dbReference type="AlphaFoldDB" id="A0AAV5RQH3"/>
<keyword evidence="3" id="KW-1185">Reference proteome</keyword>
<dbReference type="EMBL" id="BTGC01000008">
    <property type="protein sequence ID" value="GMM53152.1"/>
    <property type="molecule type" value="Genomic_DNA"/>
</dbReference>
<protein>
    <submittedName>
        <fullName evidence="2">Uncharacterized protein</fullName>
    </submittedName>
</protein>
<organism evidence="2 3">
    <name type="scientific">Starmerella bacillaris</name>
    <name type="common">Yeast</name>
    <name type="synonym">Candida zemplinina</name>
    <dbReference type="NCBI Taxonomy" id="1247836"/>
    <lineage>
        <taxon>Eukaryota</taxon>
        <taxon>Fungi</taxon>
        <taxon>Dikarya</taxon>
        <taxon>Ascomycota</taxon>
        <taxon>Saccharomycotina</taxon>
        <taxon>Dipodascomycetes</taxon>
        <taxon>Dipodascales</taxon>
        <taxon>Trichomonascaceae</taxon>
        <taxon>Starmerella</taxon>
    </lineage>
</organism>
<proteinExistence type="predicted"/>
<accession>A0AAV5RQH3</accession>
<evidence type="ECO:0000256" key="1">
    <source>
        <dbReference type="SAM" id="MobiDB-lite"/>
    </source>
</evidence>
<evidence type="ECO:0000313" key="3">
    <source>
        <dbReference type="Proteomes" id="UP001362899"/>
    </source>
</evidence>
<dbReference type="Proteomes" id="UP001362899">
    <property type="component" value="Unassembled WGS sequence"/>
</dbReference>
<evidence type="ECO:0000313" key="2">
    <source>
        <dbReference type="EMBL" id="GMM53152.1"/>
    </source>
</evidence>
<sequence length="83" mass="9050">MPFLKLSNTLFNHEGEVFNTNLIDTKYPNEGALVDSDQEATTPLYGSESSDATHQHRRRTSSMVGGGVPLNLRPVVSTNSATE</sequence>
<comment type="caution">
    <text evidence="2">The sequence shown here is derived from an EMBL/GenBank/DDBJ whole genome shotgun (WGS) entry which is preliminary data.</text>
</comment>